<feature type="non-terminal residue" evidence="2">
    <location>
        <position position="1"/>
    </location>
</feature>
<reference evidence="2" key="1">
    <citation type="submission" date="2013-12" db="EMBL/GenBank/DDBJ databases">
        <title>A Varibaculum cambriense genome reconstructed from a premature infant gut community with otherwise low bacterial novelty that shifts toward anaerobic metabolism during the third week of life.</title>
        <authorList>
            <person name="Brown C.T."/>
            <person name="Sharon I."/>
            <person name="Thomas B.C."/>
            <person name="Castelle C.J."/>
            <person name="Morowitz M.J."/>
            <person name="Banfield J.F."/>
        </authorList>
    </citation>
    <scope>NUCLEOTIDE SEQUENCE</scope>
</reference>
<dbReference type="AlphaFoldDB" id="W1YKI5"/>
<comment type="caution">
    <text evidence="2">The sequence shown here is derived from an EMBL/GenBank/DDBJ whole genome shotgun (WGS) entry which is preliminary data.</text>
</comment>
<gene>
    <name evidence="2" type="ORF">Q604_UNBC02956G0001</name>
</gene>
<feature type="region of interest" description="Disordered" evidence="1">
    <location>
        <begin position="1"/>
        <end position="31"/>
    </location>
</feature>
<feature type="non-terminal residue" evidence="2">
    <location>
        <position position="88"/>
    </location>
</feature>
<dbReference type="EMBL" id="AZMM01002956">
    <property type="protein sequence ID" value="ETJ43053.1"/>
    <property type="molecule type" value="Genomic_DNA"/>
</dbReference>
<evidence type="ECO:0000256" key="1">
    <source>
        <dbReference type="SAM" id="MobiDB-lite"/>
    </source>
</evidence>
<evidence type="ECO:0000313" key="2">
    <source>
        <dbReference type="EMBL" id="ETJ43053.1"/>
    </source>
</evidence>
<protein>
    <submittedName>
        <fullName evidence="2">Tat pathway signal sequence protein</fullName>
    </submittedName>
</protein>
<proteinExistence type="predicted"/>
<organism evidence="2">
    <name type="scientific">human gut metagenome</name>
    <dbReference type="NCBI Taxonomy" id="408170"/>
    <lineage>
        <taxon>unclassified sequences</taxon>
        <taxon>metagenomes</taxon>
        <taxon>organismal metagenomes</taxon>
    </lineage>
</organism>
<accession>W1YKI5</accession>
<sequence length="88" mass="9309">ASTEKVQAKENVAGSSDKNIAKVSPKAGDQFGEAGATYEVNVSRNDVKDAAREAVTVNNANNNNNPITVTPVQDEANHNTTYQVTFDG</sequence>
<name>W1YKI5_9ZZZZ</name>